<evidence type="ECO:0000256" key="2">
    <source>
        <dbReference type="ARBA" id="ARBA00022898"/>
    </source>
</evidence>
<reference evidence="4 5" key="1">
    <citation type="journal article" date="2010" name="DNA Res.">
        <title>Genome sequence of Kitasatospora setae NBRC 14216T: an evolutionary snapshot of the family Streptomycetaceae.</title>
        <authorList>
            <person name="Ichikawa N."/>
            <person name="Oguchi A."/>
            <person name="Ikeda H."/>
            <person name="Ishikawa J."/>
            <person name="Kitani S."/>
            <person name="Watanabe Y."/>
            <person name="Nakamura S."/>
            <person name="Katano Y."/>
            <person name="Kishi E."/>
            <person name="Sasagawa M."/>
            <person name="Ankai A."/>
            <person name="Fukui S."/>
            <person name="Hashimoto Y."/>
            <person name="Kamata S."/>
            <person name="Otoguro M."/>
            <person name="Tanikawa S."/>
            <person name="Nihira T."/>
            <person name="Horinouchi S."/>
            <person name="Ohnishi Y."/>
            <person name="Hayakawa M."/>
            <person name="Kuzuyama T."/>
            <person name="Arisawa A."/>
            <person name="Nomoto F."/>
            <person name="Miura H."/>
            <person name="Takahashi Y."/>
            <person name="Fujita N."/>
        </authorList>
    </citation>
    <scope>NUCLEOTIDE SEQUENCE [LARGE SCALE GENOMIC DNA]</scope>
    <source>
        <strain evidence="5">ATCC 33774 / DSM 43861 / JCM 3304 / KCC A-0304 / NBRC 14216 / KM-6054</strain>
    </source>
</reference>
<dbReference type="EMBL" id="AP010968">
    <property type="protein sequence ID" value="BAJ31688.1"/>
    <property type="molecule type" value="Genomic_DNA"/>
</dbReference>
<feature type="domain" description="Tryptophan synthase beta chain-like PALP" evidence="3">
    <location>
        <begin position="64"/>
        <end position="349"/>
    </location>
</feature>
<protein>
    <submittedName>
        <fullName evidence="4">Putative cysteine synthase</fullName>
        <ecNumber evidence="4">2.5.1.47</ecNumber>
    </submittedName>
</protein>
<dbReference type="Gene3D" id="3.40.50.1100">
    <property type="match status" value="2"/>
</dbReference>
<organism evidence="4 5">
    <name type="scientific">Kitasatospora setae (strain ATCC 33774 / DSM 43861 / JCM 3304 / KCC A-0304 / NBRC 14216 / KM-6054)</name>
    <name type="common">Streptomyces setae</name>
    <dbReference type="NCBI Taxonomy" id="452652"/>
    <lineage>
        <taxon>Bacteria</taxon>
        <taxon>Bacillati</taxon>
        <taxon>Actinomycetota</taxon>
        <taxon>Actinomycetes</taxon>
        <taxon>Kitasatosporales</taxon>
        <taxon>Streptomycetaceae</taxon>
        <taxon>Kitasatospora</taxon>
    </lineage>
</organism>
<dbReference type="PATRIC" id="fig|452652.3.peg.5927"/>
<dbReference type="eggNOG" id="COG0031">
    <property type="taxonomic scope" value="Bacteria"/>
</dbReference>
<dbReference type="EC" id="2.5.1.47" evidence="4"/>
<keyword evidence="5" id="KW-1185">Reference proteome</keyword>
<sequence>MTALPDTTRAPATARYPDAAASFPDITRALAARAPGPADLDAPFAPLEAEAHRLLPGLATLGRGLGGTPLVPVPSQEGRGRVWLKTEAANTSGTVKSRTAYALLCAAVARAGRPDVRLVEYSGGSLALALAEFCGELGVDLHLVVPHGSPDRLTTALARHGAEVSRGRPGTGFLGAMDEAVRVAERDGRHLLLQHCAAEAAAVHRERTGREITAQLAAHGVRADVLAAAVGSGGSLLGTAQALAAANPALRALAVFPSEAPYGDPREPGTARRMPGTGGLGLGLRQPLLAAAATGIEFTTVAYPQALYAMRTLRAEHGIAVSGSGAGAWLRASAAIDQGPQGRNAVAVVAGRGTPEEWEHASAL</sequence>
<dbReference type="Proteomes" id="UP000007076">
    <property type="component" value="Chromosome"/>
</dbReference>
<keyword evidence="4" id="KW-0808">Transferase</keyword>
<dbReference type="SUPFAM" id="SSF53686">
    <property type="entry name" value="Tryptophan synthase beta subunit-like PLP-dependent enzymes"/>
    <property type="match status" value="1"/>
</dbReference>
<comment type="cofactor">
    <cofactor evidence="1">
        <name>pyridoxal 5'-phosphate</name>
        <dbReference type="ChEBI" id="CHEBI:597326"/>
    </cofactor>
</comment>
<evidence type="ECO:0000259" key="3">
    <source>
        <dbReference type="Pfam" id="PF00291"/>
    </source>
</evidence>
<dbReference type="InterPro" id="IPR050214">
    <property type="entry name" value="Cys_Synth/Cystath_Beta-Synth"/>
</dbReference>
<dbReference type="GO" id="GO:0004124">
    <property type="term" value="F:cysteine synthase activity"/>
    <property type="evidence" value="ECO:0007669"/>
    <property type="project" value="UniProtKB-EC"/>
</dbReference>
<evidence type="ECO:0000313" key="4">
    <source>
        <dbReference type="EMBL" id="BAJ31688.1"/>
    </source>
</evidence>
<dbReference type="PANTHER" id="PTHR10314">
    <property type="entry name" value="CYSTATHIONINE BETA-SYNTHASE"/>
    <property type="match status" value="1"/>
</dbReference>
<proteinExistence type="predicted"/>
<keyword evidence="2" id="KW-0663">Pyridoxal phosphate</keyword>
<evidence type="ECO:0000256" key="1">
    <source>
        <dbReference type="ARBA" id="ARBA00001933"/>
    </source>
</evidence>
<dbReference type="InterPro" id="IPR036052">
    <property type="entry name" value="TrpB-like_PALP_sf"/>
</dbReference>
<dbReference type="STRING" id="452652.KSE_59180"/>
<dbReference type="InterPro" id="IPR001926">
    <property type="entry name" value="TrpB-like_PALP"/>
</dbReference>
<dbReference type="AlphaFoldDB" id="E4N0K4"/>
<dbReference type="HOGENOM" id="CLU_021018_1_0_11"/>
<name>E4N0K4_KITSK</name>
<evidence type="ECO:0000313" key="5">
    <source>
        <dbReference type="Proteomes" id="UP000007076"/>
    </source>
</evidence>
<accession>E4N0K4</accession>
<gene>
    <name evidence="4" type="primary">cysK</name>
    <name evidence="4" type="ordered locus">KSE_59180</name>
</gene>
<dbReference type="Pfam" id="PF00291">
    <property type="entry name" value="PALP"/>
    <property type="match status" value="1"/>
</dbReference>
<dbReference type="RefSeq" id="WP_014138985.1">
    <property type="nucleotide sequence ID" value="NC_016109.1"/>
</dbReference>
<dbReference type="KEGG" id="ksk:KSE_59180"/>